<dbReference type="Gene3D" id="3.90.1150.10">
    <property type="entry name" value="Aspartate Aminotransferase, domain 1"/>
    <property type="match status" value="1"/>
</dbReference>
<dbReference type="InterPro" id="IPR050087">
    <property type="entry name" value="AON_synthase_class-II"/>
</dbReference>
<proteinExistence type="predicted"/>
<dbReference type="GO" id="GO:0046512">
    <property type="term" value="P:sphingosine biosynthetic process"/>
    <property type="evidence" value="ECO:0007669"/>
    <property type="project" value="TreeGrafter"/>
</dbReference>
<dbReference type="GO" id="GO:0046513">
    <property type="term" value="P:ceramide biosynthetic process"/>
    <property type="evidence" value="ECO:0007669"/>
    <property type="project" value="TreeGrafter"/>
</dbReference>
<dbReference type="SUPFAM" id="SSF53383">
    <property type="entry name" value="PLP-dependent transferases"/>
    <property type="match status" value="1"/>
</dbReference>
<feature type="domain" description="Aminotransferase class I/classII large" evidence="4">
    <location>
        <begin position="326"/>
        <end position="694"/>
    </location>
</feature>
<evidence type="ECO:0000313" key="5">
    <source>
        <dbReference type="EMBL" id="POY75852.1"/>
    </source>
</evidence>
<protein>
    <recommendedName>
        <fullName evidence="4">Aminotransferase class I/classII large domain-containing protein</fullName>
    </recommendedName>
</protein>
<evidence type="ECO:0000256" key="2">
    <source>
        <dbReference type="ARBA" id="ARBA00022679"/>
    </source>
</evidence>
<name>A0A2S5BGG2_9BASI</name>
<feature type="compositionally biased region" description="Polar residues" evidence="3">
    <location>
        <begin position="133"/>
        <end position="145"/>
    </location>
</feature>
<dbReference type="InterPro" id="IPR015421">
    <property type="entry name" value="PyrdxlP-dep_Trfase_major"/>
</dbReference>
<dbReference type="InterPro" id="IPR004839">
    <property type="entry name" value="Aminotransferase_I/II_large"/>
</dbReference>
<feature type="region of interest" description="Disordered" evidence="3">
    <location>
        <begin position="88"/>
        <end position="145"/>
    </location>
</feature>
<comment type="cofactor">
    <cofactor evidence="1">
        <name>pyridoxal 5'-phosphate</name>
        <dbReference type="ChEBI" id="CHEBI:597326"/>
    </cofactor>
</comment>
<evidence type="ECO:0000256" key="1">
    <source>
        <dbReference type="ARBA" id="ARBA00001933"/>
    </source>
</evidence>
<evidence type="ECO:0000256" key="3">
    <source>
        <dbReference type="SAM" id="MobiDB-lite"/>
    </source>
</evidence>
<feature type="compositionally biased region" description="Low complexity" evidence="3">
    <location>
        <begin position="1"/>
        <end position="17"/>
    </location>
</feature>
<dbReference type="PANTHER" id="PTHR13693:SF3">
    <property type="entry name" value="LD36009P"/>
    <property type="match status" value="1"/>
</dbReference>
<keyword evidence="2" id="KW-0808">Transferase</keyword>
<comment type="caution">
    <text evidence="5">The sequence shown here is derived from an EMBL/GenBank/DDBJ whole genome shotgun (WGS) entry which is preliminary data.</text>
</comment>
<dbReference type="Gene3D" id="3.40.640.10">
    <property type="entry name" value="Type I PLP-dependent aspartate aminotransferase-like (Major domain)"/>
    <property type="match status" value="1"/>
</dbReference>
<gene>
    <name evidence="5" type="ORF">BMF94_0934</name>
</gene>
<evidence type="ECO:0000313" key="6">
    <source>
        <dbReference type="Proteomes" id="UP000237144"/>
    </source>
</evidence>
<feature type="compositionally biased region" description="Low complexity" evidence="3">
    <location>
        <begin position="98"/>
        <end position="132"/>
    </location>
</feature>
<dbReference type="GO" id="GO:0016020">
    <property type="term" value="C:membrane"/>
    <property type="evidence" value="ECO:0007669"/>
    <property type="project" value="GOC"/>
</dbReference>
<dbReference type="GO" id="GO:0004758">
    <property type="term" value="F:serine C-palmitoyltransferase activity"/>
    <property type="evidence" value="ECO:0007669"/>
    <property type="project" value="TreeGrafter"/>
</dbReference>
<organism evidence="5 6">
    <name type="scientific">Rhodotorula taiwanensis</name>
    <dbReference type="NCBI Taxonomy" id="741276"/>
    <lineage>
        <taxon>Eukaryota</taxon>
        <taxon>Fungi</taxon>
        <taxon>Dikarya</taxon>
        <taxon>Basidiomycota</taxon>
        <taxon>Pucciniomycotina</taxon>
        <taxon>Microbotryomycetes</taxon>
        <taxon>Sporidiobolales</taxon>
        <taxon>Sporidiobolaceae</taxon>
        <taxon>Rhodotorula</taxon>
    </lineage>
</organism>
<feature type="region of interest" description="Disordered" evidence="3">
    <location>
        <begin position="1"/>
        <end position="31"/>
    </location>
</feature>
<dbReference type="GO" id="GO:0017059">
    <property type="term" value="C:serine palmitoyltransferase complex"/>
    <property type="evidence" value="ECO:0007669"/>
    <property type="project" value="TreeGrafter"/>
</dbReference>
<dbReference type="CDD" id="cd06454">
    <property type="entry name" value="KBL_like"/>
    <property type="match status" value="1"/>
</dbReference>
<reference evidence="5 6" key="1">
    <citation type="journal article" date="2018" name="Front. Microbiol.">
        <title>Prospects for Fungal Bioremediation of Acidic Radioactive Waste Sites: Characterization and Genome Sequence of Rhodotorula taiwanensis MD1149.</title>
        <authorList>
            <person name="Tkavc R."/>
            <person name="Matrosova V.Y."/>
            <person name="Grichenko O.E."/>
            <person name="Gostincar C."/>
            <person name="Volpe R.P."/>
            <person name="Klimenkova P."/>
            <person name="Gaidamakova E.K."/>
            <person name="Zhou C.E."/>
            <person name="Stewart B.J."/>
            <person name="Lyman M.G."/>
            <person name="Malfatti S.A."/>
            <person name="Rubinfeld B."/>
            <person name="Courtot M."/>
            <person name="Singh J."/>
            <person name="Dalgard C.L."/>
            <person name="Hamilton T."/>
            <person name="Frey K.G."/>
            <person name="Gunde-Cimerman N."/>
            <person name="Dugan L."/>
            <person name="Daly M.J."/>
        </authorList>
    </citation>
    <scope>NUCLEOTIDE SEQUENCE [LARGE SCALE GENOMIC DNA]</scope>
    <source>
        <strain evidence="5 6">MD1149</strain>
    </source>
</reference>
<dbReference type="STRING" id="741276.A0A2S5BGG2"/>
<dbReference type="AlphaFoldDB" id="A0A2S5BGG2"/>
<dbReference type="InterPro" id="IPR015422">
    <property type="entry name" value="PyrdxlP-dep_Trfase_small"/>
</dbReference>
<dbReference type="EMBL" id="PJQD01000009">
    <property type="protein sequence ID" value="POY75852.1"/>
    <property type="molecule type" value="Genomic_DNA"/>
</dbReference>
<dbReference type="GO" id="GO:0030170">
    <property type="term" value="F:pyridoxal phosphate binding"/>
    <property type="evidence" value="ECO:0007669"/>
    <property type="project" value="InterPro"/>
</dbReference>
<accession>A0A2S5BGG2</accession>
<dbReference type="Pfam" id="PF00155">
    <property type="entry name" value="Aminotran_1_2"/>
    <property type="match status" value="1"/>
</dbReference>
<keyword evidence="6" id="KW-1185">Reference proteome</keyword>
<sequence>MVTKKTGTAAAPSSSSPKQPPLNATGKGRPTVSISSAMTLADWIIWHYKDAASYLTQLHERSSAKHSNPSPSRSSSLISYSTATSSSSSASLQHLRNRAGSDAAASDADSGASSDSDQSSSARSTSWRGISSIMPTPSHISASRPPTTAFDVDFIPNPDDPYSLRHSEYGYDVDPAHRTVSQHTPGMSLRASDEEPSVWVYLQTYLSCPSASLVSDARDADAKERGKLTPRFSLSLDAVLMIIGHLRDWVGKRLFPAAYSHLRPSNGYAPLFSDFDSFYTRRLKLRIEDCFARPVTGVAGRTATCLDRTPTNHFADFVFTGETTQALNVSSYNYLGFAQSRGPCADEAESIVKEMGVTTAGARNDVGTSALHIQAERLVADFVGAEDAMIVSMGFATNSTNLPALVSKGCLVISDELNHSSIRFGARLSGAMVRQYKHNDMDDLENLLREVISQGQPRTHRPWKKILIIVEGLYSMEGTLVDLPRLLELKDVYKFYLYVDEAHSIGALGPRGRGVCDYFGIDPRRVDILMAFGAAGGYIAGSHELISALRLSSHAQNYAESMSPVVLAQICTSMGSIVGPDAIKIVPALGKLPPHVMDGRDGQDRLRRLAFNCRYLSGGLRKLGFIVYGHQDSPIVPMLIFAPAKMGLFSRLMLDRYKIVVVVVAYPATPLVSSRVRFCLSAAHTKADLDRILRATDEIGGILGLKLSPHGPRMKVDQVIAEGVEMVRESERDYERAVLALENGSNSKTEA</sequence>
<dbReference type="OrthoDB" id="65434at2759"/>
<dbReference type="PANTHER" id="PTHR13693">
    <property type="entry name" value="CLASS II AMINOTRANSFERASE/8-AMINO-7-OXONONANOATE SYNTHASE"/>
    <property type="match status" value="1"/>
</dbReference>
<dbReference type="Proteomes" id="UP000237144">
    <property type="component" value="Unassembled WGS sequence"/>
</dbReference>
<dbReference type="InterPro" id="IPR015424">
    <property type="entry name" value="PyrdxlP-dep_Trfase"/>
</dbReference>
<evidence type="ECO:0000259" key="4">
    <source>
        <dbReference type="Pfam" id="PF00155"/>
    </source>
</evidence>